<evidence type="ECO:0000313" key="5">
    <source>
        <dbReference type="Proteomes" id="UP000645966"/>
    </source>
</evidence>
<keyword evidence="2" id="KW-0547">Nucleotide-binding</keyword>
<dbReference type="RefSeq" id="WP_198738585.1">
    <property type="nucleotide sequence ID" value="NZ_JAEIOS010000012.1"/>
</dbReference>
<keyword evidence="2" id="KW-0067">ATP-binding</keyword>
<sequence length="402" mass="43594">MAERGWPGVHIRERPWKPRNTDLLSTRQRTRLPATCRESVVVPDISGAMLSLPTDLFAEIEAATLEIVRFDAARHTSPLPFTAPLLRSEASASSRMERLTVSSRKLVEEEIFGTGQPGSRGNAPEIVANTRAMELVSRTVDPLNPGTILEMHRILMERTNPGIVGLFRGEPVWIGGSDLSPADAEFVAPDSATVPDLIDDLCAFMRRTDLPALAKIAVAHAQFGTIHPFADGNGRTGRALVHVLLRNADLTATAALPLSVRLLTRVANYFAALTAYRAGDPEPVVRLFTTCARQAAELGVDTAAELCSIRDMEWEPLLTSRADAADRKICDLLTSQPVVDVTTVTDNLGCTGITARRALSSLEEAGIVVAYQIGKRHRAWRAPAVLELMDDVAEGIGRRQAG</sequence>
<evidence type="ECO:0000259" key="3">
    <source>
        <dbReference type="PROSITE" id="PS51459"/>
    </source>
</evidence>
<dbReference type="Pfam" id="PF02661">
    <property type="entry name" value="Fic"/>
    <property type="match status" value="1"/>
</dbReference>
<dbReference type="PANTHER" id="PTHR13504:SF38">
    <property type="entry name" value="FIDO DOMAIN-CONTAINING PROTEIN"/>
    <property type="match status" value="1"/>
</dbReference>
<dbReference type="Gene3D" id="1.10.3290.10">
    <property type="entry name" value="Fido-like domain"/>
    <property type="match status" value="1"/>
</dbReference>
<accession>A0A934HYZ8</accession>
<dbReference type="PROSITE" id="PS51459">
    <property type="entry name" value="FIDO"/>
    <property type="match status" value="1"/>
</dbReference>
<dbReference type="EMBL" id="JAEIOS010000012">
    <property type="protein sequence ID" value="MBI8989548.1"/>
    <property type="molecule type" value="Genomic_DNA"/>
</dbReference>
<name>A0A934HYZ8_9CORY</name>
<evidence type="ECO:0000313" key="4">
    <source>
        <dbReference type="EMBL" id="MBI8989548.1"/>
    </source>
</evidence>
<feature type="active site" evidence="1">
    <location>
        <position position="227"/>
    </location>
</feature>
<dbReference type="Proteomes" id="UP000645966">
    <property type="component" value="Unassembled WGS sequence"/>
</dbReference>
<dbReference type="GO" id="GO:0005524">
    <property type="term" value="F:ATP binding"/>
    <property type="evidence" value="ECO:0007669"/>
    <property type="project" value="UniProtKB-KW"/>
</dbReference>
<dbReference type="InterPro" id="IPR036597">
    <property type="entry name" value="Fido-like_dom_sf"/>
</dbReference>
<dbReference type="InterPro" id="IPR003812">
    <property type="entry name" value="Fido"/>
</dbReference>
<dbReference type="SUPFAM" id="SSF46785">
    <property type="entry name" value="Winged helix' DNA-binding domain"/>
    <property type="match status" value="1"/>
</dbReference>
<comment type="caution">
    <text evidence="4">The sequence shown here is derived from an EMBL/GenBank/DDBJ whole genome shotgun (WGS) entry which is preliminary data.</text>
</comment>
<evidence type="ECO:0000256" key="1">
    <source>
        <dbReference type="PIRSR" id="PIRSR640198-1"/>
    </source>
</evidence>
<protein>
    <submittedName>
        <fullName evidence="4">Fic family protein</fullName>
    </submittedName>
</protein>
<organism evidence="4 5">
    <name type="scientific">Corynebacterium meridianum</name>
    <dbReference type="NCBI Taxonomy" id="2765363"/>
    <lineage>
        <taxon>Bacteria</taxon>
        <taxon>Bacillati</taxon>
        <taxon>Actinomycetota</taxon>
        <taxon>Actinomycetes</taxon>
        <taxon>Mycobacteriales</taxon>
        <taxon>Corynebacteriaceae</taxon>
        <taxon>Corynebacterium</taxon>
    </lineage>
</organism>
<reference evidence="4" key="1">
    <citation type="submission" date="2020-12" db="EMBL/GenBank/DDBJ databases">
        <title>Genome public.</title>
        <authorList>
            <person name="Sun Q."/>
        </authorList>
    </citation>
    <scope>NUCLEOTIDE SEQUENCE</scope>
    <source>
        <strain evidence="4">CCM 8863</strain>
    </source>
</reference>
<keyword evidence="5" id="KW-1185">Reference proteome</keyword>
<feature type="binding site" evidence="2">
    <location>
        <begin position="231"/>
        <end position="238"/>
    </location>
    <ligand>
        <name>ATP</name>
        <dbReference type="ChEBI" id="CHEBI:30616"/>
    </ligand>
</feature>
<proteinExistence type="predicted"/>
<dbReference type="AlphaFoldDB" id="A0A934HYZ8"/>
<gene>
    <name evidence="4" type="ORF">JDV75_07200</name>
</gene>
<dbReference type="PANTHER" id="PTHR13504">
    <property type="entry name" value="FIDO DOMAIN-CONTAINING PROTEIN DDB_G0283145"/>
    <property type="match status" value="1"/>
</dbReference>
<dbReference type="InterPro" id="IPR040198">
    <property type="entry name" value="Fido_containing"/>
</dbReference>
<feature type="domain" description="Fido" evidence="3">
    <location>
        <begin position="143"/>
        <end position="290"/>
    </location>
</feature>
<dbReference type="InterPro" id="IPR036390">
    <property type="entry name" value="WH_DNA-bd_sf"/>
</dbReference>
<dbReference type="SUPFAM" id="SSF140931">
    <property type="entry name" value="Fic-like"/>
    <property type="match status" value="1"/>
</dbReference>
<evidence type="ECO:0000256" key="2">
    <source>
        <dbReference type="PIRSR" id="PIRSR640198-2"/>
    </source>
</evidence>